<dbReference type="EMBL" id="BMAU01021011">
    <property type="protein sequence ID" value="GFX86568.1"/>
    <property type="molecule type" value="Genomic_DNA"/>
</dbReference>
<evidence type="ECO:0000313" key="2">
    <source>
        <dbReference type="EMBL" id="GFX86568.1"/>
    </source>
</evidence>
<dbReference type="AlphaFoldDB" id="A0A8X6UWV4"/>
<reference evidence="2" key="1">
    <citation type="submission" date="2020-08" db="EMBL/GenBank/DDBJ databases">
        <title>Multicomponent nature underlies the extraordinary mechanical properties of spider dragline silk.</title>
        <authorList>
            <person name="Kono N."/>
            <person name="Nakamura H."/>
            <person name="Mori M."/>
            <person name="Yoshida Y."/>
            <person name="Ohtoshi R."/>
            <person name="Malay A.D."/>
            <person name="Moran D.A.P."/>
            <person name="Tomita M."/>
            <person name="Numata K."/>
            <person name="Arakawa K."/>
        </authorList>
    </citation>
    <scope>NUCLEOTIDE SEQUENCE</scope>
</reference>
<dbReference type="Proteomes" id="UP000887159">
    <property type="component" value="Unassembled WGS sequence"/>
</dbReference>
<feature type="region of interest" description="Disordered" evidence="1">
    <location>
        <begin position="44"/>
        <end position="72"/>
    </location>
</feature>
<proteinExistence type="predicted"/>
<accession>A0A8X6UWV4</accession>
<keyword evidence="3" id="KW-1185">Reference proteome</keyword>
<evidence type="ECO:0000256" key="1">
    <source>
        <dbReference type="SAM" id="MobiDB-lite"/>
    </source>
</evidence>
<feature type="region of interest" description="Disordered" evidence="1">
    <location>
        <begin position="138"/>
        <end position="157"/>
    </location>
</feature>
<protein>
    <submittedName>
        <fullName evidence="2">Uncharacterized protein</fullName>
    </submittedName>
</protein>
<name>A0A8X6UWV4_TRICX</name>
<organism evidence="2 3">
    <name type="scientific">Trichonephila clavipes</name>
    <name type="common">Golden silk orbweaver</name>
    <name type="synonym">Nephila clavipes</name>
    <dbReference type="NCBI Taxonomy" id="2585209"/>
    <lineage>
        <taxon>Eukaryota</taxon>
        <taxon>Metazoa</taxon>
        <taxon>Ecdysozoa</taxon>
        <taxon>Arthropoda</taxon>
        <taxon>Chelicerata</taxon>
        <taxon>Arachnida</taxon>
        <taxon>Araneae</taxon>
        <taxon>Araneomorphae</taxon>
        <taxon>Entelegynae</taxon>
        <taxon>Araneoidea</taxon>
        <taxon>Nephilidae</taxon>
        <taxon>Trichonephila</taxon>
    </lineage>
</organism>
<gene>
    <name evidence="2" type="ORF">TNCV_461891</name>
</gene>
<evidence type="ECO:0000313" key="3">
    <source>
        <dbReference type="Proteomes" id="UP000887159"/>
    </source>
</evidence>
<sequence length="181" mass="20517">MNSPDYDDFINMFSVPTPVSPLPPTPVASPAHEASEDVIYDSLPPMEQSTVSESSLKDPMEQSRVPESPLKEPVDSKPPIVFNHLIHLSRRSMSRRLIQSFIVLRDPRHEGMRKDGTRGMKNEGMRKDETRRMKNEGMRKNGMRKQGHEIPGCIRDPISGPRIKGIISNPECFKDTLMHSN</sequence>
<comment type="caution">
    <text evidence="2">The sequence shown here is derived from an EMBL/GenBank/DDBJ whole genome shotgun (WGS) entry which is preliminary data.</text>
</comment>